<proteinExistence type="predicted"/>
<evidence type="ECO:0000313" key="2">
    <source>
        <dbReference type="Proteomes" id="UP000248057"/>
    </source>
</evidence>
<comment type="caution">
    <text evidence="1">The sequence shown here is derived from an EMBL/GenBank/DDBJ whole genome shotgun (WGS) entry which is preliminary data.</text>
</comment>
<evidence type="ECO:0000313" key="1">
    <source>
        <dbReference type="EMBL" id="PXX46156.1"/>
    </source>
</evidence>
<dbReference type="EMBL" id="QJKD01000021">
    <property type="protein sequence ID" value="PXX46156.1"/>
    <property type="molecule type" value="Genomic_DNA"/>
</dbReference>
<accession>A0A2V3Y9V9</accession>
<evidence type="ECO:0008006" key="3">
    <source>
        <dbReference type="Google" id="ProtNLM"/>
    </source>
</evidence>
<dbReference type="RefSeq" id="WP_110325944.1">
    <property type="nucleotide sequence ID" value="NZ_QJKD01000021.1"/>
</dbReference>
<protein>
    <recommendedName>
        <fullName evidence="3">Neutral/alkaline ceramidase-like enzyme</fullName>
    </recommendedName>
</protein>
<keyword evidence="2" id="KW-1185">Reference proteome</keyword>
<dbReference type="Proteomes" id="UP000248057">
    <property type="component" value="Unassembled WGS sequence"/>
</dbReference>
<reference evidence="1 2" key="1">
    <citation type="submission" date="2018-05" db="EMBL/GenBank/DDBJ databases">
        <title>Genomic Encyclopedia of Type Strains, Phase IV (KMG-IV): sequencing the most valuable type-strain genomes for metagenomic binning, comparative biology and taxonomic classification.</title>
        <authorList>
            <person name="Goeker M."/>
        </authorList>
    </citation>
    <scope>NUCLEOTIDE SEQUENCE [LARGE SCALE GENOMIC DNA]</scope>
    <source>
        <strain evidence="1 2">DSM 24995</strain>
    </source>
</reference>
<gene>
    <name evidence="1" type="ORF">DFR60_12189</name>
</gene>
<dbReference type="GeneID" id="86064516"/>
<name>A0A2V3Y9V9_9FIRM</name>
<organism evidence="1 2">
    <name type="scientific">Hungatella effluvii</name>
    <dbReference type="NCBI Taxonomy" id="1096246"/>
    <lineage>
        <taxon>Bacteria</taxon>
        <taxon>Bacillati</taxon>
        <taxon>Bacillota</taxon>
        <taxon>Clostridia</taxon>
        <taxon>Lachnospirales</taxon>
        <taxon>Lachnospiraceae</taxon>
        <taxon>Hungatella</taxon>
    </lineage>
</organism>
<dbReference type="AlphaFoldDB" id="A0A2V3Y9V9"/>
<sequence>MNTYETARMGYGEADITPDTVVELVGFFRPDNHSRGIRDPLKLQTMVWEYGGETACLITLDSLGFTVHLSNVLRGLIADLLHTGTDHVMTAFSHTHSAPNAAEEPEYFDFVCRRAQSAVKDALSSLSPALASWGIGENTVGLNRRTDSTDFDNRLGILSITAPENESPRVLLLRVTAHANILSSDNYLISADYFGITRERLEARFGCKIMMMQGASGDVRPRFHQENTEYLEIHGYEAAEKGFSEEYQKIYRLQSQKALEQTAEAICQAVSAVLPTMEAEPVTHLTMKSVFSHFTADVPSLTQAERIADEALKEAGIDGTDWLREVKRLDGEGISQQFSEVEIQYFSLNDGCLCGIANEAMCRISIDAMEAAETPLLFLNGYTNGCNSYLPTAEEYEKGGYEVLWSNLVYFPYHGRVMPFNRDTAGQLVEEVVQNWKTKVPERTAAAGSEG</sequence>